<evidence type="ECO:0000313" key="1">
    <source>
        <dbReference type="EMBL" id="KAK7896480.1"/>
    </source>
</evidence>
<evidence type="ECO:0000313" key="2">
    <source>
        <dbReference type="Proteomes" id="UP001460270"/>
    </source>
</evidence>
<dbReference type="AlphaFoldDB" id="A0AAW0NCX5"/>
<comment type="caution">
    <text evidence="1">The sequence shown here is derived from an EMBL/GenBank/DDBJ whole genome shotgun (WGS) entry which is preliminary data.</text>
</comment>
<proteinExistence type="predicted"/>
<keyword evidence="2" id="KW-1185">Reference proteome</keyword>
<sequence length="90" mass="10789">MYLTRYLENYEGSFEYNSTACRELRQEIMDVKVLTMVKTSELFERWRNLQVCRWDQIKEEANSFKMSLSRCCNAPAFLFTTRETLQQGPN</sequence>
<gene>
    <name evidence="1" type="ORF">WMY93_021805</name>
</gene>
<name>A0AAW0NCX5_9GOBI</name>
<accession>A0AAW0NCX5</accession>
<dbReference type="Proteomes" id="UP001460270">
    <property type="component" value="Unassembled WGS sequence"/>
</dbReference>
<reference evidence="2" key="1">
    <citation type="submission" date="2024-04" db="EMBL/GenBank/DDBJ databases">
        <title>Salinicola lusitanus LLJ914,a marine bacterium isolated from the Okinawa Trough.</title>
        <authorList>
            <person name="Li J."/>
        </authorList>
    </citation>
    <scope>NUCLEOTIDE SEQUENCE [LARGE SCALE GENOMIC DNA]</scope>
</reference>
<organism evidence="1 2">
    <name type="scientific">Mugilogobius chulae</name>
    <name type="common">yellowstripe goby</name>
    <dbReference type="NCBI Taxonomy" id="88201"/>
    <lineage>
        <taxon>Eukaryota</taxon>
        <taxon>Metazoa</taxon>
        <taxon>Chordata</taxon>
        <taxon>Craniata</taxon>
        <taxon>Vertebrata</taxon>
        <taxon>Euteleostomi</taxon>
        <taxon>Actinopterygii</taxon>
        <taxon>Neopterygii</taxon>
        <taxon>Teleostei</taxon>
        <taxon>Neoteleostei</taxon>
        <taxon>Acanthomorphata</taxon>
        <taxon>Gobiaria</taxon>
        <taxon>Gobiiformes</taxon>
        <taxon>Gobioidei</taxon>
        <taxon>Gobiidae</taxon>
        <taxon>Gobionellinae</taxon>
        <taxon>Mugilogobius</taxon>
    </lineage>
</organism>
<protein>
    <submittedName>
        <fullName evidence="1">Uncharacterized protein</fullName>
    </submittedName>
</protein>
<dbReference type="EMBL" id="JBBPFD010000015">
    <property type="protein sequence ID" value="KAK7896480.1"/>
    <property type="molecule type" value="Genomic_DNA"/>
</dbReference>